<comment type="caution">
    <text evidence="1">The sequence shown here is derived from an EMBL/GenBank/DDBJ whole genome shotgun (WGS) entry which is preliminary data.</text>
</comment>
<evidence type="ECO:0000313" key="1">
    <source>
        <dbReference type="EMBL" id="KKL50196.1"/>
    </source>
</evidence>
<proteinExistence type="predicted"/>
<gene>
    <name evidence="1" type="ORF">LCGC14_2307930</name>
</gene>
<organism evidence="1">
    <name type="scientific">marine sediment metagenome</name>
    <dbReference type="NCBI Taxonomy" id="412755"/>
    <lineage>
        <taxon>unclassified sequences</taxon>
        <taxon>metagenomes</taxon>
        <taxon>ecological metagenomes</taxon>
    </lineage>
</organism>
<dbReference type="EMBL" id="LAZR01032688">
    <property type="protein sequence ID" value="KKL50196.1"/>
    <property type="molecule type" value="Genomic_DNA"/>
</dbReference>
<accession>A0A0F9D907</accession>
<protein>
    <submittedName>
        <fullName evidence="1">Uncharacterized protein</fullName>
    </submittedName>
</protein>
<dbReference type="AlphaFoldDB" id="A0A0F9D907"/>
<reference evidence="1" key="1">
    <citation type="journal article" date="2015" name="Nature">
        <title>Complex archaea that bridge the gap between prokaryotes and eukaryotes.</title>
        <authorList>
            <person name="Spang A."/>
            <person name="Saw J.H."/>
            <person name="Jorgensen S.L."/>
            <person name="Zaremba-Niedzwiedzka K."/>
            <person name="Martijn J."/>
            <person name="Lind A.E."/>
            <person name="van Eijk R."/>
            <person name="Schleper C."/>
            <person name="Guy L."/>
            <person name="Ettema T.J."/>
        </authorList>
    </citation>
    <scope>NUCLEOTIDE SEQUENCE</scope>
</reference>
<name>A0A0F9D907_9ZZZZ</name>
<sequence>MSVFICTPAKKANLKEFKTAKEAIKWAGENPEKVEKSDSGYEILKSHSKVFHIENVTQAKIVFVEEVVDEKK</sequence>